<dbReference type="PATRIC" id="fig|476272.21.peg.3270"/>
<dbReference type="SUPFAM" id="SSF53448">
    <property type="entry name" value="Nucleotide-diphospho-sugar transferases"/>
    <property type="match status" value="1"/>
</dbReference>
<dbReference type="RefSeq" id="WP_005945176.1">
    <property type="nucleotide sequence ID" value="NZ_CP136423.1"/>
</dbReference>
<comment type="caution">
    <text evidence="2">The sequence shown here is derived from an EMBL/GenBank/DDBJ whole genome shotgun (WGS) entry which is preliminary data.</text>
</comment>
<dbReference type="PANTHER" id="PTHR22916">
    <property type="entry name" value="GLYCOSYLTRANSFERASE"/>
    <property type="match status" value="1"/>
</dbReference>
<dbReference type="eggNOG" id="COG1216">
    <property type="taxonomic scope" value="Bacteria"/>
</dbReference>
<dbReference type="GO" id="GO:0016758">
    <property type="term" value="F:hexosyltransferase activity"/>
    <property type="evidence" value="ECO:0007669"/>
    <property type="project" value="UniProtKB-ARBA"/>
</dbReference>
<dbReference type="AlphaFoldDB" id="C0CHF0"/>
<dbReference type="Gene3D" id="3.90.550.10">
    <property type="entry name" value="Spore Coat Polysaccharide Biosynthesis Protein SpsA, Chain A"/>
    <property type="match status" value="1"/>
</dbReference>
<name>C0CHF0_BLAHS</name>
<sequence length="348" mass="41062">MDTCKVSIIVPVYKVEQYLGQCMDSLVGQTLEEIEIIAVNDGSPDNSLAILQEYRDRDPEKVNVFSIENQGVSHARNYGVSKAKGEYLLFVDSDDYLEKNACQKLYEHAKLHDNDLVLFGRYNLREGGETEKLYLPVVEDFSLREYKEEMARLSPFPWDKLIRRELFQEIGGFPEGIRFEDLPVAHMLAVSARKIGVVSECLYHYRVQAGFLNTLTEHTLDIVTALKILVNFLKDKGLYQEYHQEVEYICVRHCCYRFVNLRKFTEKGKLDLQMRLVQLVYDFLESEFPKWRENPYVRRKMAVGMKHFLFVCERPKLMMKFVQKTDGKSILRKKLWVWVRYFPYLLRN</sequence>
<dbReference type="Proteomes" id="UP000003100">
    <property type="component" value="Unassembled WGS sequence"/>
</dbReference>
<dbReference type="CDD" id="cd00761">
    <property type="entry name" value="Glyco_tranf_GTA_type"/>
    <property type="match status" value="1"/>
</dbReference>
<organism evidence="2 3">
    <name type="scientific">Blautia hydrogenotrophica (strain DSM 10507 / JCM 14656 / S5a33)</name>
    <name type="common">Ruminococcus hydrogenotrophicus</name>
    <dbReference type="NCBI Taxonomy" id="476272"/>
    <lineage>
        <taxon>Bacteria</taxon>
        <taxon>Bacillati</taxon>
        <taxon>Bacillota</taxon>
        <taxon>Clostridia</taxon>
        <taxon>Lachnospirales</taxon>
        <taxon>Lachnospiraceae</taxon>
        <taxon>Blautia</taxon>
    </lineage>
</organism>
<dbReference type="EMBL" id="ACBZ01000008">
    <property type="protein sequence ID" value="EEG50811.1"/>
    <property type="molecule type" value="Genomic_DNA"/>
</dbReference>
<feature type="domain" description="Glycosyltransferase 2-like" evidence="1">
    <location>
        <begin position="7"/>
        <end position="136"/>
    </location>
</feature>
<evidence type="ECO:0000313" key="3">
    <source>
        <dbReference type="Proteomes" id="UP000003100"/>
    </source>
</evidence>
<accession>C0CHF0</accession>
<evidence type="ECO:0000259" key="1">
    <source>
        <dbReference type="Pfam" id="PF00535"/>
    </source>
</evidence>
<dbReference type="Pfam" id="PF00535">
    <property type="entry name" value="Glycos_transf_2"/>
    <property type="match status" value="1"/>
</dbReference>
<evidence type="ECO:0000313" key="2">
    <source>
        <dbReference type="EMBL" id="EEG50811.1"/>
    </source>
</evidence>
<reference evidence="2 3" key="2">
    <citation type="submission" date="2009-02" db="EMBL/GenBank/DDBJ databases">
        <title>Draft genome sequence of Blautia hydrogenotrophica DSM 10507 (Ruminococcus hydrogenotrophicus DSM 10507).</title>
        <authorList>
            <person name="Sudarsanam P."/>
            <person name="Ley R."/>
            <person name="Guruge J."/>
            <person name="Turnbaugh P.J."/>
            <person name="Mahowald M."/>
            <person name="Liep D."/>
            <person name="Gordon J."/>
        </authorList>
    </citation>
    <scope>NUCLEOTIDE SEQUENCE [LARGE SCALE GENOMIC DNA]</scope>
    <source>
        <strain evidence="3">DSM 10507 / JCM 14656 / S5a33</strain>
    </source>
</reference>
<gene>
    <name evidence="2" type="ORF">RUMHYD_00264</name>
</gene>
<keyword evidence="3" id="KW-1185">Reference proteome</keyword>
<protein>
    <recommendedName>
        <fullName evidence="1">Glycosyltransferase 2-like domain-containing protein</fullName>
    </recommendedName>
</protein>
<dbReference type="GeneID" id="86821539"/>
<dbReference type="PANTHER" id="PTHR22916:SF3">
    <property type="entry name" value="UDP-GLCNAC:BETAGAL BETA-1,3-N-ACETYLGLUCOSAMINYLTRANSFERASE-LIKE PROTEIN 1"/>
    <property type="match status" value="1"/>
</dbReference>
<reference evidence="2 3" key="1">
    <citation type="submission" date="2009-01" db="EMBL/GenBank/DDBJ databases">
        <authorList>
            <person name="Fulton L."/>
            <person name="Clifton S."/>
            <person name="Fulton B."/>
            <person name="Xu J."/>
            <person name="Minx P."/>
            <person name="Pepin K.H."/>
            <person name="Johnson M."/>
            <person name="Bhonagiri V."/>
            <person name="Nash W.E."/>
            <person name="Mardis E.R."/>
            <person name="Wilson R.K."/>
        </authorList>
    </citation>
    <scope>NUCLEOTIDE SEQUENCE [LARGE SCALE GENOMIC DNA]</scope>
    <source>
        <strain evidence="3">DSM 10507 / JCM 14656 / S5a33</strain>
    </source>
</reference>
<dbReference type="InterPro" id="IPR001173">
    <property type="entry name" value="Glyco_trans_2-like"/>
</dbReference>
<dbReference type="InterPro" id="IPR029044">
    <property type="entry name" value="Nucleotide-diphossugar_trans"/>
</dbReference>
<dbReference type="HOGENOM" id="CLU_025996_25_3_9"/>
<proteinExistence type="predicted"/>